<comment type="caution">
    <text evidence="1">The sequence shown here is derived from an EMBL/GenBank/DDBJ whole genome shotgun (WGS) entry which is preliminary data.</text>
</comment>
<evidence type="ECO:0000313" key="1">
    <source>
        <dbReference type="EMBL" id="ERH25537.1"/>
    </source>
</evidence>
<sequence length="70" mass="7597">MATVIPSISPAVAWVLVVLRMELPAARRTPISLIRLSTETSVVLVSPDRAMTRVAPRTRQTIQGQPCDDG</sequence>
<dbReference type="Proteomes" id="UP000016536">
    <property type="component" value="Unassembled WGS sequence"/>
</dbReference>
<gene>
    <name evidence="1" type="ORF">HMPREF1979_00417</name>
</gene>
<accession>U1S4F1</accession>
<proteinExistence type="predicted"/>
<organism evidence="1 2">
    <name type="scientific">Actinomyces johnsonii F0542</name>
    <dbReference type="NCBI Taxonomy" id="1321818"/>
    <lineage>
        <taxon>Bacteria</taxon>
        <taxon>Bacillati</taxon>
        <taxon>Actinomycetota</taxon>
        <taxon>Actinomycetes</taxon>
        <taxon>Actinomycetales</taxon>
        <taxon>Actinomycetaceae</taxon>
        <taxon>Actinomyces</taxon>
    </lineage>
</organism>
<evidence type="ECO:0000313" key="2">
    <source>
        <dbReference type="Proteomes" id="UP000016536"/>
    </source>
</evidence>
<protein>
    <submittedName>
        <fullName evidence="1">Uncharacterized protein</fullName>
    </submittedName>
</protein>
<dbReference type="EMBL" id="AWSE01000016">
    <property type="protein sequence ID" value="ERH25537.1"/>
    <property type="molecule type" value="Genomic_DNA"/>
</dbReference>
<keyword evidence="2" id="KW-1185">Reference proteome</keyword>
<reference evidence="1 2" key="1">
    <citation type="submission" date="2013-08" db="EMBL/GenBank/DDBJ databases">
        <authorList>
            <person name="Weinstock G."/>
            <person name="Sodergren E."/>
            <person name="Wylie T."/>
            <person name="Fulton L."/>
            <person name="Fulton R."/>
            <person name="Fronick C."/>
            <person name="O'Laughlin M."/>
            <person name="Godfrey J."/>
            <person name="Miner T."/>
            <person name="Herter B."/>
            <person name="Appelbaum E."/>
            <person name="Cordes M."/>
            <person name="Lek S."/>
            <person name="Wollam A."/>
            <person name="Pepin K.H."/>
            <person name="Palsikar V.B."/>
            <person name="Mitreva M."/>
            <person name="Wilson R.K."/>
        </authorList>
    </citation>
    <scope>NUCLEOTIDE SEQUENCE [LARGE SCALE GENOMIC DNA]</scope>
    <source>
        <strain evidence="1 2">F0542</strain>
    </source>
</reference>
<name>U1S4F1_9ACTO</name>
<dbReference type="AlphaFoldDB" id="U1S4F1"/>
<dbReference type="HOGENOM" id="CLU_2748655_0_0_11"/>